<dbReference type="AlphaFoldDB" id="A0A068EWR5"/>
<dbReference type="InterPro" id="IPR017972">
    <property type="entry name" value="Cyt_P450_CS"/>
</dbReference>
<dbReference type="OrthoDB" id="2789670at2759"/>
<dbReference type="InterPro" id="IPR050476">
    <property type="entry name" value="Insect_CytP450_Detox"/>
</dbReference>
<dbReference type="EMBL" id="KM016754">
    <property type="protein sequence ID" value="AID54906.1"/>
    <property type="molecule type" value="mRNA"/>
</dbReference>
<feature type="binding site" description="axial binding residue" evidence="16">
    <location>
        <position position="473"/>
    </location>
    <ligand>
        <name>heme</name>
        <dbReference type="ChEBI" id="CHEBI:30413"/>
    </ligand>
    <ligandPart>
        <name>Fe</name>
        <dbReference type="ChEBI" id="CHEBI:18248"/>
    </ligandPart>
</feature>
<evidence type="ECO:0000256" key="6">
    <source>
        <dbReference type="ARBA" id="ARBA00012109"/>
    </source>
</evidence>
<dbReference type="FunFam" id="1.10.630.10:FF:000042">
    <property type="entry name" value="Cytochrome P450"/>
    <property type="match status" value="1"/>
</dbReference>
<dbReference type="InterPro" id="IPR001128">
    <property type="entry name" value="Cyt_P450"/>
</dbReference>
<evidence type="ECO:0000256" key="1">
    <source>
        <dbReference type="ARBA" id="ARBA00001971"/>
    </source>
</evidence>
<dbReference type="PRINTS" id="PR00385">
    <property type="entry name" value="P450"/>
</dbReference>
<comment type="similarity">
    <text evidence="5 17">Belongs to the cytochrome P450 family.</text>
</comment>
<keyword evidence="14" id="KW-0472">Membrane</keyword>
<accession>A0A068EWR5</accession>
<evidence type="ECO:0000256" key="12">
    <source>
        <dbReference type="ARBA" id="ARBA00023004"/>
    </source>
</evidence>
<evidence type="ECO:0000313" key="18">
    <source>
        <dbReference type="EMBL" id="AID54906.1"/>
    </source>
</evidence>
<dbReference type="InterPro" id="IPR002403">
    <property type="entry name" value="Cyt_P450_E_grp-IV"/>
</dbReference>
<gene>
    <name evidence="18" type="primary">CYP9A3</name>
</gene>
<keyword evidence="9" id="KW-0256">Endoplasmic reticulum</keyword>
<comment type="function">
    <text evidence="2">May be involved in the metabolism of insect hormones and in the breakdown of synthetic insecticides.</text>
</comment>
<dbReference type="InterPro" id="IPR036396">
    <property type="entry name" value="Cyt_P450_sf"/>
</dbReference>
<keyword evidence="12 16" id="KW-0408">Iron</keyword>
<keyword evidence="11 17" id="KW-0560">Oxidoreductase</keyword>
<evidence type="ECO:0000256" key="13">
    <source>
        <dbReference type="ARBA" id="ARBA00023033"/>
    </source>
</evidence>
<evidence type="ECO:0000256" key="16">
    <source>
        <dbReference type="PIRSR" id="PIRSR602403-1"/>
    </source>
</evidence>
<evidence type="ECO:0000256" key="14">
    <source>
        <dbReference type="ARBA" id="ARBA00023136"/>
    </source>
</evidence>
<protein>
    <recommendedName>
        <fullName evidence="6">unspecific monooxygenase</fullName>
        <ecNumber evidence="6">1.14.14.1</ecNumber>
    </recommendedName>
</protein>
<evidence type="ECO:0000256" key="2">
    <source>
        <dbReference type="ARBA" id="ARBA00003690"/>
    </source>
</evidence>
<dbReference type="GO" id="GO:0016712">
    <property type="term" value="F:oxidoreductase activity, acting on paired donors, with incorporation or reduction of molecular oxygen, reduced flavin or flavoprotein as one donor, and incorporation of one atom of oxygen"/>
    <property type="evidence" value="ECO:0007669"/>
    <property type="project" value="UniProtKB-EC"/>
</dbReference>
<keyword evidence="8 16" id="KW-0479">Metal-binding</keyword>
<keyword evidence="7 16" id="KW-0349">Heme</keyword>
<sequence>MILLLTWVVVIVSALLLYFRSVYSQLSKQGVNHLPTVPIFGNILWPFLRKEHFIDTLMRAVNTFPDDKIVGHYDMVTPVFIICDVDAIKRITVKDFEYFVDRRSFTSSFDPFFGRGLLMLRGDEWKAMRSTMSPAFTSSKMRLMVPFMEEIALEMIRVLQEKMRASGKPYIDVEAKDMMTRYANDVIASCAFGLKVNSQESDHEFFVHSQTITKFTFLRILKIIFFRCLPNLVQKLKMSLVPRESSDYFSSVVLTTMQDREKNNIVRNDLINILMEVKRGQLTHEKDDADTDAGFATVEESHIGKKQHNYEWTDSDLVAQAALFLFAGFETASTSMSFLLYELAVNPDVQDRLLQEIREHDEKNRGKIDYNVIQSMTYLDMVVSEGLRLWPPAAIVDRMCVKDYNFGRPHPHATKDLIIREGHGVGVAPWVFHRNPKYFPEPTKFDPERFSPENRHKILPFTYFPFGLGPRNCIGSRFALCEIKVMLYVLIREMEVYPFEKTCYPPQLSKDGFNMQLQGGTWLRLRVRPDKSSL</sequence>
<dbReference type="PRINTS" id="PR00465">
    <property type="entry name" value="EP450IV"/>
</dbReference>
<dbReference type="SMR" id="A0A068EWR5"/>
<evidence type="ECO:0000256" key="11">
    <source>
        <dbReference type="ARBA" id="ARBA00023002"/>
    </source>
</evidence>
<dbReference type="PANTHER" id="PTHR24292:SF54">
    <property type="entry name" value="CYP9F3-RELATED"/>
    <property type="match status" value="1"/>
</dbReference>
<proteinExistence type="evidence at transcript level"/>
<dbReference type="PROSITE" id="PS00086">
    <property type="entry name" value="CYTOCHROME_P450"/>
    <property type="match status" value="1"/>
</dbReference>
<dbReference type="CDD" id="cd11056">
    <property type="entry name" value="CYP6-like"/>
    <property type="match status" value="1"/>
</dbReference>
<dbReference type="SUPFAM" id="SSF48264">
    <property type="entry name" value="Cytochrome P450"/>
    <property type="match status" value="1"/>
</dbReference>
<dbReference type="GO" id="GO:0020037">
    <property type="term" value="F:heme binding"/>
    <property type="evidence" value="ECO:0007669"/>
    <property type="project" value="InterPro"/>
</dbReference>
<evidence type="ECO:0000256" key="15">
    <source>
        <dbReference type="ARBA" id="ARBA00047827"/>
    </source>
</evidence>
<evidence type="ECO:0000256" key="17">
    <source>
        <dbReference type="RuleBase" id="RU000461"/>
    </source>
</evidence>
<name>A0A068EWR5_HELAM</name>
<evidence type="ECO:0000256" key="9">
    <source>
        <dbReference type="ARBA" id="ARBA00022824"/>
    </source>
</evidence>
<reference evidence="18" key="1">
    <citation type="journal article" date="2014" name="Insect Biochem. Mol. Biol.">
        <title>An independent occurrence of the chimeric P450 enzyme CYP337B3 of Helicoverpa armigera confers cypermethrin resistance in Pakistan.</title>
        <authorList>
            <person name="Rasool A."/>
            <person name="Joussen N."/>
            <person name="Lorenz S."/>
            <person name="Ellinger R."/>
            <person name="Schneider B."/>
            <person name="Khan S.A."/>
            <person name="Ashfaq M."/>
            <person name="Heckel D.G."/>
        </authorList>
    </citation>
    <scope>NUCLEOTIDE SEQUENCE</scope>
</reference>
<dbReference type="PANTHER" id="PTHR24292">
    <property type="entry name" value="CYTOCHROME P450"/>
    <property type="match status" value="1"/>
</dbReference>
<evidence type="ECO:0000256" key="7">
    <source>
        <dbReference type="ARBA" id="ARBA00022617"/>
    </source>
</evidence>
<evidence type="ECO:0000256" key="8">
    <source>
        <dbReference type="ARBA" id="ARBA00022723"/>
    </source>
</evidence>
<evidence type="ECO:0000256" key="4">
    <source>
        <dbReference type="ARBA" id="ARBA00004406"/>
    </source>
</evidence>
<evidence type="ECO:0000256" key="10">
    <source>
        <dbReference type="ARBA" id="ARBA00022848"/>
    </source>
</evidence>
<organism evidence="18">
    <name type="scientific">Helicoverpa armigera</name>
    <name type="common">Cotton bollworm</name>
    <name type="synonym">Heliothis armigera</name>
    <dbReference type="NCBI Taxonomy" id="29058"/>
    <lineage>
        <taxon>Eukaryota</taxon>
        <taxon>Metazoa</taxon>
        <taxon>Ecdysozoa</taxon>
        <taxon>Arthropoda</taxon>
        <taxon>Hexapoda</taxon>
        <taxon>Insecta</taxon>
        <taxon>Pterygota</taxon>
        <taxon>Neoptera</taxon>
        <taxon>Endopterygota</taxon>
        <taxon>Lepidoptera</taxon>
        <taxon>Glossata</taxon>
        <taxon>Ditrysia</taxon>
        <taxon>Noctuoidea</taxon>
        <taxon>Noctuidae</taxon>
        <taxon>Heliothinae</taxon>
        <taxon>Helicoverpa</taxon>
    </lineage>
</organism>
<dbReference type="GO" id="GO:0005506">
    <property type="term" value="F:iron ion binding"/>
    <property type="evidence" value="ECO:0007669"/>
    <property type="project" value="InterPro"/>
</dbReference>
<comment type="cofactor">
    <cofactor evidence="1 16">
        <name>heme</name>
        <dbReference type="ChEBI" id="CHEBI:30413"/>
    </cofactor>
</comment>
<evidence type="ECO:0000256" key="3">
    <source>
        <dbReference type="ARBA" id="ARBA00004174"/>
    </source>
</evidence>
<evidence type="ECO:0000256" key="5">
    <source>
        <dbReference type="ARBA" id="ARBA00010617"/>
    </source>
</evidence>
<keyword evidence="10" id="KW-0492">Microsome</keyword>
<keyword evidence="13 17" id="KW-0503">Monooxygenase</keyword>
<dbReference type="GO" id="GO:0005789">
    <property type="term" value="C:endoplasmic reticulum membrane"/>
    <property type="evidence" value="ECO:0007669"/>
    <property type="project" value="UniProtKB-SubCell"/>
</dbReference>
<dbReference type="EC" id="1.14.14.1" evidence="6"/>
<comment type="catalytic activity">
    <reaction evidence="15">
        <text>an organic molecule + reduced [NADPH--hemoprotein reductase] + O2 = an alcohol + oxidized [NADPH--hemoprotein reductase] + H2O + H(+)</text>
        <dbReference type="Rhea" id="RHEA:17149"/>
        <dbReference type="Rhea" id="RHEA-COMP:11964"/>
        <dbReference type="Rhea" id="RHEA-COMP:11965"/>
        <dbReference type="ChEBI" id="CHEBI:15377"/>
        <dbReference type="ChEBI" id="CHEBI:15378"/>
        <dbReference type="ChEBI" id="CHEBI:15379"/>
        <dbReference type="ChEBI" id="CHEBI:30879"/>
        <dbReference type="ChEBI" id="CHEBI:57618"/>
        <dbReference type="ChEBI" id="CHEBI:58210"/>
        <dbReference type="ChEBI" id="CHEBI:142491"/>
        <dbReference type="EC" id="1.14.14.1"/>
    </reaction>
</comment>
<dbReference type="Pfam" id="PF00067">
    <property type="entry name" value="p450"/>
    <property type="match status" value="1"/>
</dbReference>
<comment type="subcellular location">
    <subcellularLocation>
        <location evidence="4">Endoplasmic reticulum membrane</location>
        <topology evidence="4">Peripheral membrane protein</topology>
    </subcellularLocation>
    <subcellularLocation>
        <location evidence="3">Microsome membrane</location>
        <topology evidence="3">Peripheral membrane protein</topology>
    </subcellularLocation>
</comment>
<dbReference type="Gene3D" id="1.10.630.10">
    <property type="entry name" value="Cytochrome P450"/>
    <property type="match status" value="1"/>
</dbReference>